<dbReference type="EMBL" id="CP048788">
    <property type="protein sequence ID" value="QJF50322.1"/>
    <property type="molecule type" value="Genomic_DNA"/>
</dbReference>
<feature type="chain" id="PRO_5032311647" evidence="1">
    <location>
        <begin position="29"/>
        <end position="486"/>
    </location>
</feature>
<dbReference type="Proteomes" id="UP000503308">
    <property type="component" value="Chromosome"/>
</dbReference>
<accession>A0A858SR56</accession>
<keyword evidence="3" id="KW-1185">Reference proteome</keyword>
<evidence type="ECO:0000313" key="3">
    <source>
        <dbReference type="Proteomes" id="UP000503308"/>
    </source>
</evidence>
<reference evidence="2 3" key="1">
    <citation type="submission" date="2020-02" db="EMBL/GenBank/DDBJ databases">
        <title>Genome sequence of Roseobacter ponti.</title>
        <authorList>
            <person name="Hollensteiner J."/>
            <person name="Schneider D."/>
            <person name="Poehlein A."/>
            <person name="Daniel R."/>
        </authorList>
    </citation>
    <scope>NUCLEOTIDE SEQUENCE [LARGE SCALE GENOMIC DNA]</scope>
    <source>
        <strain evidence="2 3">DSM 106830</strain>
    </source>
</reference>
<dbReference type="RefSeq" id="WP_169639538.1">
    <property type="nucleotide sequence ID" value="NZ_CP048788.1"/>
</dbReference>
<dbReference type="KEGG" id="rpon:G3256_03650"/>
<keyword evidence="1" id="KW-0732">Signal</keyword>
<dbReference type="AlphaFoldDB" id="A0A858SR56"/>
<protein>
    <submittedName>
        <fullName evidence="2">Uncharacterized protein</fullName>
    </submittedName>
</protein>
<evidence type="ECO:0000256" key="1">
    <source>
        <dbReference type="SAM" id="SignalP"/>
    </source>
</evidence>
<organism evidence="2 3">
    <name type="scientific">Roseobacter ponti</name>
    <dbReference type="NCBI Taxonomy" id="1891787"/>
    <lineage>
        <taxon>Bacteria</taxon>
        <taxon>Pseudomonadati</taxon>
        <taxon>Pseudomonadota</taxon>
        <taxon>Alphaproteobacteria</taxon>
        <taxon>Rhodobacterales</taxon>
        <taxon>Roseobacteraceae</taxon>
        <taxon>Roseobacter</taxon>
    </lineage>
</organism>
<gene>
    <name evidence="2" type="ORF">G3256_03650</name>
</gene>
<name>A0A858SR56_9RHOB</name>
<proteinExistence type="predicted"/>
<sequence>MSVPGPRRIRSVLSSAALVIASLQVAQAGDQVQGDETRFETPAGTIERCVKIAPVPQGTYSKSDRKTESDYCSIDFYAPAVALCPKTWSTSPGMMIYDVASGPYASDRAAFERNACKEGKSARNLAGDTLAKYKVTMNQSGTSGTFSPSPLLYYHFSRYFGTEVLVPVAVWRTMDSTLHAAEVARPGLAISGHNRSARMNHEGWRYLVAADEKPQSYTPVDDLFTADRTQIYGVLLNSPGHRYGSEINGTRKSGWGKGQNNDFQKTPAFLALRSPAPLPQAIADGLSEGRKDPQISKDLGPDVTPAQMAFWMREISEIVLLDFIFSQQDRVGNIDFTPYYYWVEGDDLKHKKAKHHEPGDGSVPQAAILLRRTNLNDNDAGGRVQYANFAKSTKMLEKFRHFDAGVYRRLMALNTDLAAQGPVYQWTENSFGLTDRQVQQVVKNTQLATDILRATCDRGELIFDLDPRMFLAKGSVTPQEVSCDGN</sequence>
<evidence type="ECO:0000313" key="2">
    <source>
        <dbReference type="EMBL" id="QJF50322.1"/>
    </source>
</evidence>
<feature type="signal peptide" evidence="1">
    <location>
        <begin position="1"/>
        <end position="28"/>
    </location>
</feature>